<gene>
    <name evidence="1" type="ORF">GALL_403400</name>
</gene>
<dbReference type="AlphaFoldDB" id="A0A1J5QD93"/>
<sequence>MQWQTQEKSAANTFAGFNNDGSSELVDNIFTHHIHPYTAPGKVGDDGAGAKAG</sequence>
<protein>
    <submittedName>
        <fullName evidence="1">Uncharacterized protein</fullName>
    </submittedName>
</protein>
<name>A0A1J5QD93_9ZZZZ</name>
<reference evidence="1" key="1">
    <citation type="submission" date="2016-10" db="EMBL/GenBank/DDBJ databases">
        <title>Sequence of Gallionella enrichment culture.</title>
        <authorList>
            <person name="Poehlein A."/>
            <person name="Muehling M."/>
            <person name="Daniel R."/>
        </authorList>
    </citation>
    <scope>NUCLEOTIDE SEQUENCE</scope>
</reference>
<evidence type="ECO:0000313" key="1">
    <source>
        <dbReference type="EMBL" id="OIQ77959.1"/>
    </source>
</evidence>
<proteinExistence type="predicted"/>
<comment type="caution">
    <text evidence="1">The sequence shown here is derived from an EMBL/GenBank/DDBJ whole genome shotgun (WGS) entry which is preliminary data.</text>
</comment>
<accession>A0A1J5QD93</accession>
<dbReference type="EMBL" id="MLJW01001499">
    <property type="protein sequence ID" value="OIQ77959.1"/>
    <property type="molecule type" value="Genomic_DNA"/>
</dbReference>
<organism evidence="1">
    <name type="scientific">mine drainage metagenome</name>
    <dbReference type="NCBI Taxonomy" id="410659"/>
    <lineage>
        <taxon>unclassified sequences</taxon>
        <taxon>metagenomes</taxon>
        <taxon>ecological metagenomes</taxon>
    </lineage>
</organism>